<dbReference type="EMBL" id="CAXAMM010018302">
    <property type="protein sequence ID" value="CAK9043076.1"/>
    <property type="molecule type" value="Genomic_DNA"/>
</dbReference>
<feature type="coiled-coil region" evidence="1">
    <location>
        <begin position="217"/>
        <end position="244"/>
    </location>
</feature>
<accession>A0ABP0LV26</accession>
<feature type="non-terminal residue" evidence="2">
    <location>
        <position position="1"/>
    </location>
</feature>
<evidence type="ECO:0000313" key="3">
    <source>
        <dbReference type="Proteomes" id="UP001642464"/>
    </source>
</evidence>
<keyword evidence="3" id="KW-1185">Reference proteome</keyword>
<protein>
    <submittedName>
        <fullName evidence="2">Uncharacterized protein</fullName>
    </submittedName>
</protein>
<evidence type="ECO:0000313" key="2">
    <source>
        <dbReference type="EMBL" id="CAK9043076.1"/>
    </source>
</evidence>
<reference evidence="2 3" key="1">
    <citation type="submission" date="2024-02" db="EMBL/GenBank/DDBJ databases">
        <authorList>
            <person name="Chen Y."/>
            <person name="Shah S."/>
            <person name="Dougan E. K."/>
            <person name="Thang M."/>
            <person name="Chan C."/>
        </authorList>
    </citation>
    <scope>NUCLEOTIDE SEQUENCE [LARGE SCALE GENOMIC DNA]</scope>
</reference>
<gene>
    <name evidence="2" type="ORF">SCF082_LOCUS24687</name>
</gene>
<organism evidence="2 3">
    <name type="scientific">Durusdinium trenchii</name>
    <dbReference type="NCBI Taxonomy" id="1381693"/>
    <lineage>
        <taxon>Eukaryota</taxon>
        <taxon>Sar</taxon>
        <taxon>Alveolata</taxon>
        <taxon>Dinophyceae</taxon>
        <taxon>Suessiales</taxon>
        <taxon>Symbiodiniaceae</taxon>
        <taxon>Durusdinium</taxon>
    </lineage>
</organism>
<keyword evidence="1" id="KW-0175">Coiled coil</keyword>
<dbReference type="Proteomes" id="UP001642464">
    <property type="component" value="Unassembled WGS sequence"/>
</dbReference>
<sequence>GGDMEFCGREPIDILGIGDCSNNFAEFTRDSLRHALRSEPRKVANCRVPIGQGTLLVFSNYQMAHRVLRMVNESSQEASRDFVALFVLDPAYPPLRPARQVLARGYLTTRALQSRLSASTVQNIQEFAGERPSLMDRRLRRNELLKEQLRPSGEFCGGAQVATAGNGCYTMIGWLHHLLSRDDFALEQMEECAPDWKGHKFLKALNLPPKKEHRGMSEMLSLETSEAERRIAEWEEQAETFQKEEEP</sequence>
<proteinExistence type="predicted"/>
<evidence type="ECO:0000256" key="1">
    <source>
        <dbReference type="SAM" id="Coils"/>
    </source>
</evidence>
<name>A0ABP0LV26_9DINO</name>
<comment type="caution">
    <text evidence="2">The sequence shown here is derived from an EMBL/GenBank/DDBJ whole genome shotgun (WGS) entry which is preliminary data.</text>
</comment>